<evidence type="ECO:0000313" key="1">
    <source>
        <dbReference type="EMBL" id="KAA8672330.1"/>
    </source>
</evidence>
<keyword evidence="2" id="KW-1185">Reference proteome</keyword>
<dbReference type="Proteomes" id="UP000322521">
    <property type="component" value="Unassembled WGS sequence"/>
</dbReference>
<dbReference type="AlphaFoldDB" id="A0A5M9NNU1"/>
<comment type="caution">
    <text evidence="1">The sequence shown here is derived from an EMBL/GenBank/DDBJ whole genome shotgun (WGS) entry which is preliminary data.</text>
</comment>
<gene>
    <name evidence="1" type="ORF">F4W18_15330</name>
</gene>
<evidence type="ECO:0000313" key="2">
    <source>
        <dbReference type="Proteomes" id="UP000322521"/>
    </source>
</evidence>
<dbReference type="EMBL" id="VXJS01000009">
    <property type="protein sequence ID" value="KAA8672330.1"/>
    <property type="molecule type" value="Genomic_DNA"/>
</dbReference>
<organism evidence="1 2">
    <name type="scientific">Vibrio gigantis</name>
    <dbReference type="NCBI Taxonomy" id="296199"/>
    <lineage>
        <taxon>Bacteria</taxon>
        <taxon>Pseudomonadati</taxon>
        <taxon>Pseudomonadota</taxon>
        <taxon>Gammaproteobacteria</taxon>
        <taxon>Vibrionales</taxon>
        <taxon>Vibrionaceae</taxon>
        <taxon>Vibrio</taxon>
    </lineage>
</organism>
<dbReference type="RefSeq" id="WP_086713501.1">
    <property type="nucleotide sequence ID" value="NZ_AP025492.1"/>
</dbReference>
<reference evidence="1 2" key="1">
    <citation type="submission" date="2019-09" db="EMBL/GenBank/DDBJ databases">
        <title>Draft genome sequence of various Type strains from the CCUG.</title>
        <authorList>
            <person name="Pineiro-Iglesias B."/>
            <person name="Tunovic T."/>
            <person name="Unosson C."/>
            <person name="Inganas E."/>
            <person name="Ohlen M."/>
            <person name="Cardew S."/>
            <person name="Jensie-Markopoulos S."/>
            <person name="Salva-Serra F."/>
            <person name="Jaen-Luchoro D."/>
            <person name="Karlsson R."/>
            <person name="Svensson-Stadler L."/>
            <person name="Chun J."/>
            <person name="Moore E."/>
        </authorList>
    </citation>
    <scope>NUCLEOTIDE SEQUENCE [LARGE SCALE GENOMIC DNA]</scope>
    <source>
        <strain evidence="1 2">CCUG 56969T</strain>
    </source>
</reference>
<name>A0A5M9NNU1_9VIBR</name>
<evidence type="ECO:0008006" key="3">
    <source>
        <dbReference type="Google" id="ProtNLM"/>
    </source>
</evidence>
<accession>A0A5M9NNU1</accession>
<protein>
    <recommendedName>
        <fullName evidence="3">Replication origin-binding protein domain-containing protein</fullName>
    </recommendedName>
</protein>
<proteinExistence type="predicted"/>
<sequence>MTSLEKAKHTAPHVAYNIDFGESKKREIAIAPEKIAKRILEQDPWARVIEVSNEGEMPDVLDYYSNDKSIKLVVTVSKDKLSDAIQEQKFTYKRDVVCFETGERFSFKAVLELNARMFVLTGDSVYSDALAFIIQSIINIKMGKAKLAKTLSKLGMAQPVIKDLMSRKNGKLTNTVNGNLFLPKSINIQNIMHLAEVANAAASAMKAQTGYGKNVDYIDPAIRKALGNGEKVSFITSLKTIINKNSKTHEDVCMGFTSYEVGQNIIDVTSPNAFAVCINSLNRKVFLEQVLGSDLVVIDEIESCIRGILLGNDSEKSKRRMSKEERKSIIDALTRVIKSAPKLMVADADISPLTANFLISIRPDIQIYNIEQDYSDVTASVATKAMVMQEAAYSIQEYTDNVVVMFDQIRELNEFLKGLDLNDETALEAGILVLNSATSGRKEQKEFLDDPNSILVQNKYRAILCSPTLGRGFSITHHYTQKVFVIANGVLDPTSTVQFARRFRTVTELVFGVSTKHKITVDHVALLKPEASAFDRMIAEYKTEHELLTSNISITLTETLRALKFRMVEHASVNASEEEVKAAEIEAKTNRKKNKDNEIKCILRAGDKTESEIKLLKKKVGRTRQENFEVTRHEYQQKTGIKNITKAEIDFCNSFSIGAFRLLENEKSQIRAAFDKVTVRIRGNSEILINQSIAMSIYRELQLSIQSINGSLVDNLRSEDKMSPSKVQKFVKDILNAAGFRSRRRKRVIGGRSVNVNVFTLSPYAITNAKYFGLETKGLQKYQCSDKIIF</sequence>